<evidence type="ECO:0000313" key="3">
    <source>
        <dbReference type="Proteomes" id="UP000051621"/>
    </source>
</evidence>
<dbReference type="EMBL" id="AZEF01000012">
    <property type="protein sequence ID" value="KRL02532.1"/>
    <property type="molecule type" value="Genomic_DNA"/>
</dbReference>
<keyword evidence="1" id="KW-0812">Transmembrane</keyword>
<dbReference type="InterPro" id="IPR019715">
    <property type="entry name" value="Haemolysin_XhlA"/>
</dbReference>
<evidence type="ECO:0000256" key="1">
    <source>
        <dbReference type="SAM" id="Phobius"/>
    </source>
</evidence>
<organism evidence="2 3">
    <name type="scientific">Liquorilactobacillus capillatus DSM 19910</name>
    <dbReference type="NCBI Taxonomy" id="1423731"/>
    <lineage>
        <taxon>Bacteria</taxon>
        <taxon>Bacillati</taxon>
        <taxon>Bacillota</taxon>
        <taxon>Bacilli</taxon>
        <taxon>Lactobacillales</taxon>
        <taxon>Lactobacillaceae</taxon>
        <taxon>Liquorilactobacillus</taxon>
    </lineage>
</organism>
<dbReference type="AlphaFoldDB" id="A0A0R1M9Q6"/>
<accession>A0A0R1M9Q6</accession>
<dbReference type="RefSeq" id="WP_057742877.1">
    <property type="nucleotide sequence ID" value="NZ_AZEF01000012.1"/>
</dbReference>
<protein>
    <recommendedName>
        <fullName evidence="4">Holin</fullName>
    </recommendedName>
</protein>
<keyword evidence="1" id="KW-1133">Transmembrane helix</keyword>
<dbReference type="PATRIC" id="fig|1423731.3.peg.719"/>
<evidence type="ECO:0000313" key="2">
    <source>
        <dbReference type="EMBL" id="KRL02532.1"/>
    </source>
</evidence>
<dbReference type="Proteomes" id="UP000051621">
    <property type="component" value="Unassembled WGS sequence"/>
</dbReference>
<reference evidence="2 3" key="1">
    <citation type="journal article" date="2015" name="Genome Announc.">
        <title>Expanding the biotechnology potential of lactobacilli through comparative genomics of 213 strains and associated genera.</title>
        <authorList>
            <person name="Sun Z."/>
            <person name="Harris H.M."/>
            <person name="McCann A."/>
            <person name="Guo C."/>
            <person name="Argimon S."/>
            <person name="Zhang W."/>
            <person name="Yang X."/>
            <person name="Jeffery I.B."/>
            <person name="Cooney J.C."/>
            <person name="Kagawa T.F."/>
            <person name="Liu W."/>
            <person name="Song Y."/>
            <person name="Salvetti E."/>
            <person name="Wrobel A."/>
            <person name="Rasinkangas P."/>
            <person name="Parkhill J."/>
            <person name="Rea M.C."/>
            <person name="O'Sullivan O."/>
            <person name="Ritari J."/>
            <person name="Douillard F.P."/>
            <person name="Paul Ross R."/>
            <person name="Yang R."/>
            <person name="Briner A.E."/>
            <person name="Felis G.E."/>
            <person name="de Vos W.M."/>
            <person name="Barrangou R."/>
            <person name="Klaenhammer T.R."/>
            <person name="Caufield P.W."/>
            <person name="Cui Y."/>
            <person name="Zhang H."/>
            <person name="O'Toole P.W."/>
        </authorList>
    </citation>
    <scope>NUCLEOTIDE SEQUENCE [LARGE SCALE GENOMIC DNA]</scope>
    <source>
        <strain evidence="2 3">DSM 19910</strain>
    </source>
</reference>
<comment type="caution">
    <text evidence="2">The sequence shown here is derived from an EMBL/GenBank/DDBJ whole genome shotgun (WGS) entry which is preliminary data.</text>
</comment>
<dbReference type="STRING" id="1423731.FC81_GL000700"/>
<sequence>MQEKEDVNVIELLMDIQQRLAKVETNTSGLNKIGEKADKAYAMSKQNAEDIKDIKSDNKWNWRTTIVAIVIPIALYLVEKFI</sequence>
<keyword evidence="1" id="KW-0472">Membrane</keyword>
<feature type="transmembrane region" description="Helical" evidence="1">
    <location>
        <begin position="60"/>
        <end position="78"/>
    </location>
</feature>
<dbReference type="Pfam" id="PF10779">
    <property type="entry name" value="XhlA"/>
    <property type="match status" value="1"/>
</dbReference>
<keyword evidence="3" id="KW-1185">Reference proteome</keyword>
<evidence type="ECO:0008006" key="4">
    <source>
        <dbReference type="Google" id="ProtNLM"/>
    </source>
</evidence>
<proteinExistence type="predicted"/>
<name>A0A0R1M9Q6_9LACO</name>
<gene>
    <name evidence="2" type="ORF">FC81_GL000700</name>
</gene>
<dbReference type="OrthoDB" id="2299925at2"/>